<feature type="domain" description="Pyrroline-5-carboxylate reductase catalytic N-terminal" evidence="13">
    <location>
        <begin position="2"/>
        <end position="97"/>
    </location>
</feature>
<comment type="catalytic activity">
    <reaction evidence="9 12">
        <text>L-proline + NADP(+) = (S)-1-pyrroline-5-carboxylate + NADPH + 2 H(+)</text>
        <dbReference type="Rhea" id="RHEA:14109"/>
        <dbReference type="ChEBI" id="CHEBI:15378"/>
        <dbReference type="ChEBI" id="CHEBI:17388"/>
        <dbReference type="ChEBI" id="CHEBI:57783"/>
        <dbReference type="ChEBI" id="CHEBI:58349"/>
        <dbReference type="ChEBI" id="CHEBI:60039"/>
        <dbReference type="EC" id="1.5.1.2"/>
    </reaction>
</comment>
<evidence type="ECO:0000256" key="4">
    <source>
        <dbReference type="ARBA" id="ARBA00022605"/>
    </source>
</evidence>
<dbReference type="InterPro" id="IPR036291">
    <property type="entry name" value="NAD(P)-bd_dom_sf"/>
</dbReference>
<dbReference type="InterPro" id="IPR053790">
    <property type="entry name" value="P5CR-like_CS"/>
</dbReference>
<feature type="domain" description="Pyrroline-5-carboxylate reductase dimerisation" evidence="14">
    <location>
        <begin position="161"/>
        <end position="262"/>
    </location>
</feature>
<dbReference type="GO" id="GO:0005737">
    <property type="term" value="C:cytoplasm"/>
    <property type="evidence" value="ECO:0007669"/>
    <property type="project" value="UniProtKB-SubCell"/>
</dbReference>
<feature type="binding site" evidence="11">
    <location>
        <begin position="6"/>
        <end position="11"/>
    </location>
    <ligand>
        <name>NADP(+)</name>
        <dbReference type="ChEBI" id="CHEBI:58349"/>
    </ligand>
</feature>
<evidence type="ECO:0000256" key="10">
    <source>
        <dbReference type="NCBIfam" id="TIGR00112"/>
    </source>
</evidence>
<evidence type="ECO:0000259" key="14">
    <source>
        <dbReference type="Pfam" id="PF14748"/>
    </source>
</evidence>
<dbReference type="SUPFAM" id="SSF48179">
    <property type="entry name" value="6-phosphogluconate dehydrogenase C-terminal domain-like"/>
    <property type="match status" value="1"/>
</dbReference>
<keyword evidence="7 9" id="KW-0560">Oxidoreductase</keyword>
<sequence length="264" mass="27374">MTISFIGCGNMAGAIIRGITAKSAVLPENVYAYDTNAQKTKELSDETGIHIAQSAAEAAEKGDIVVTAVKPNVLSGVLKEISGTVCGKKTVVSIAAGKTISFIEESLGAPCAVIRVMPNINAKVGAACSAMCANTMVSDKAKDFIKTVFGAVGEITELDESCFPLFGVIAGCAPAFSYMFIDALARAGVKNGMNKELALKFAAQTVLGSAKMVLESGEHPYKLTDMVCSPGGTTIEGVLSLQADGFENAVHNAVNKAVEKDKLL</sequence>
<dbReference type="PROSITE" id="PS00521">
    <property type="entry name" value="P5CR"/>
    <property type="match status" value="1"/>
</dbReference>
<evidence type="ECO:0000313" key="15">
    <source>
        <dbReference type="EMBL" id="HIW85300.1"/>
    </source>
</evidence>
<evidence type="ECO:0000256" key="5">
    <source>
        <dbReference type="ARBA" id="ARBA00022650"/>
    </source>
</evidence>
<evidence type="ECO:0000256" key="9">
    <source>
        <dbReference type="HAMAP-Rule" id="MF_01925"/>
    </source>
</evidence>
<dbReference type="Pfam" id="PF14748">
    <property type="entry name" value="P5CR_dimer"/>
    <property type="match status" value="1"/>
</dbReference>
<dbReference type="PANTHER" id="PTHR11645">
    <property type="entry name" value="PYRROLINE-5-CARBOXYLATE REDUCTASE"/>
    <property type="match status" value="1"/>
</dbReference>
<comment type="similarity">
    <text evidence="2 9 12">Belongs to the pyrroline-5-carboxylate reductase family.</text>
</comment>
<evidence type="ECO:0000259" key="13">
    <source>
        <dbReference type="Pfam" id="PF03807"/>
    </source>
</evidence>
<keyword evidence="5 9" id="KW-0641">Proline biosynthesis</keyword>
<dbReference type="PIRSF" id="PIRSF000193">
    <property type="entry name" value="Pyrrol-5-carb_rd"/>
    <property type="match status" value="1"/>
</dbReference>
<evidence type="ECO:0000256" key="7">
    <source>
        <dbReference type="ARBA" id="ARBA00023002"/>
    </source>
</evidence>
<proteinExistence type="inferred from homology"/>
<dbReference type="GO" id="GO:0004735">
    <property type="term" value="F:pyrroline-5-carboxylate reductase activity"/>
    <property type="evidence" value="ECO:0007669"/>
    <property type="project" value="UniProtKB-UniRule"/>
</dbReference>
<dbReference type="Gene3D" id="1.10.3730.10">
    <property type="entry name" value="ProC C-terminal domain-like"/>
    <property type="match status" value="1"/>
</dbReference>
<reference evidence="15" key="1">
    <citation type="journal article" date="2021" name="PeerJ">
        <title>Extensive microbial diversity within the chicken gut microbiome revealed by metagenomics and culture.</title>
        <authorList>
            <person name="Gilroy R."/>
            <person name="Ravi A."/>
            <person name="Getino M."/>
            <person name="Pursley I."/>
            <person name="Horton D.L."/>
            <person name="Alikhan N.F."/>
            <person name="Baker D."/>
            <person name="Gharbi K."/>
            <person name="Hall N."/>
            <person name="Watson M."/>
            <person name="Adriaenssens E.M."/>
            <person name="Foster-Nyarko E."/>
            <person name="Jarju S."/>
            <person name="Secka A."/>
            <person name="Antonio M."/>
            <person name="Oren A."/>
            <person name="Chaudhuri R.R."/>
            <person name="La Ragione R."/>
            <person name="Hildebrand F."/>
            <person name="Pallen M.J."/>
        </authorList>
    </citation>
    <scope>NUCLEOTIDE SEQUENCE</scope>
    <source>
        <strain evidence="15">421</strain>
    </source>
</reference>
<dbReference type="NCBIfam" id="TIGR00112">
    <property type="entry name" value="proC"/>
    <property type="match status" value="1"/>
</dbReference>
<comment type="catalytic activity">
    <reaction evidence="9">
        <text>L-proline + NAD(+) = (S)-1-pyrroline-5-carboxylate + NADH + 2 H(+)</text>
        <dbReference type="Rhea" id="RHEA:14105"/>
        <dbReference type="ChEBI" id="CHEBI:15378"/>
        <dbReference type="ChEBI" id="CHEBI:17388"/>
        <dbReference type="ChEBI" id="CHEBI:57540"/>
        <dbReference type="ChEBI" id="CHEBI:57945"/>
        <dbReference type="ChEBI" id="CHEBI:60039"/>
        <dbReference type="EC" id="1.5.1.2"/>
    </reaction>
</comment>
<dbReference type="AlphaFoldDB" id="A0A9D1RD68"/>
<dbReference type="InterPro" id="IPR008927">
    <property type="entry name" value="6-PGluconate_DH-like_C_sf"/>
</dbReference>
<dbReference type="PANTHER" id="PTHR11645:SF0">
    <property type="entry name" value="PYRROLINE-5-CARBOXYLATE REDUCTASE 3"/>
    <property type="match status" value="1"/>
</dbReference>
<reference evidence="15" key="2">
    <citation type="submission" date="2021-04" db="EMBL/GenBank/DDBJ databases">
        <authorList>
            <person name="Gilroy R."/>
        </authorList>
    </citation>
    <scope>NUCLEOTIDE SEQUENCE</scope>
    <source>
        <strain evidence="15">421</strain>
    </source>
</reference>
<comment type="subcellular location">
    <subcellularLocation>
        <location evidence="1 9">Cytoplasm</location>
    </subcellularLocation>
</comment>
<comment type="pathway">
    <text evidence="9 12">Amino-acid biosynthesis; L-proline biosynthesis; L-proline from L-glutamate 5-semialdehyde: step 1/1.</text>
</comment>
<evidence type="ECO:0000256" key="2">
    <source>
        <dbReference type="ARBA" id="ARBA00005525"/>
    </source>
</evidence>
<accession>A0A9D1RD68</accession>
<dbReference type="EMBL" id="DXGE01000011">
    <property type="protein sequence ID" value="HIW85300.1"/>
    <property type="molecule type" value="Genomic_DNA"/>
</dbReference>
<dbReference type="Pfam" id="PF03807">
    <property type="entry name" value="F420_oxidored"/>
    <property type="match status" value="1"/>
</dbReference>
<evidence type="ECO:0000256" key="6">
    <source>
        <dbReference type="ARBA" id="ARBA00022857"/>
    </source>
</evidence>
<dbReference type="GO" id="GO:0055129">
    <property type="term" value="P:L-proline biosynthetic process"/>
    <property type="evidence" value="ECO:0007669"/>
    <property type="project" value="UniProtKB-UniRule"/>
</dbReference>
<dbReference type="InterPro" id="IPR029036">
    <property type="entry name" value="P5CR_dimer"/>
</dbReference>
<evidence type="ECO:0000313" key="16">
    <source>
        <dbReference type="Proteomes" id="UP000824205"/>
    </source>
</evidence>
<dbReference type="InterPro" id="IPR000304">
    <property type="entry name" value="Pyrroline-COOH_reductase"/>
</dbReference>
<dbReference type="Proteomes" id="UP000824205">
    <property type="component" value="Unassembled WGS sequence"/>
</dbReference>
<evidence type="ECO:0000256" key="3">
    <source>
        <dbReference type="ARBA" id="ARBA00022490"/>
    </source>
</evidence>
<dbReference type="FunFam" id="3.40.50.720:FF:000190">
    <property type="entry name" value="Pyrroline-5-carboxylate reductase"/>
    <property type="match status" value="1"/>
</dbReference>
<evidence type="ECO:0000256" key="11">
    <source>
        <dbReference type="PIRSR" id="PIRSR000193-1"/>
    </source>
</evidence>
<evidence type="ECO:0000256" key="8">
    <source>
        <dbReference type="ARBA" id="ARBA00058118"/>
    </source>
</evidence>
<dbReference type="InterPro" id="IPR028939">
    <property type="entry name" value="P5C_Rdtase_cat_N"/>
</dbReference>
<dbReference type="FunFam" id="1.10.3730.10:FF:000001">
    <property type="entry name" value="Pyrroline-5-carboxylate reductase"/>
    <property type="match status" value="1"/>
</dbReference>
<evidence type="ECO:0000256" key="12">
    <source>
        <dbReference type="RuleBase" id="RU003903"/>
    </source>
</evidence>
<comment type="caution">
    <text evidence="15">The sequence shown here is derived from an EMBL/GenBank/DDBJ whole genome shotgun (WGS) entry which is preliminary data.</text>
</comment>
<gene>
    <name evidence="9 15" type="primary">proC</name>
    <name evidence="15" type="ORF">IAA48_02285</name>
</gene>
<keyword evidence="4 9" id="KW-0028">Amino-acid biosynthesis</keyword>
<keyword evidence="6 9" id="KW-0521">NADP</keyword>
<feature type="binding site" evidence="11">
    <location>
        <begin position="68"/>
        <end position="71"/>
    </location>
    <ligand>
        <name>NADP(+)</name>
        <dbReference type="ChEBI" id="CHEBI:58349"/>
    </ligand>
</feature>
<evidence type="ECO:0000256" key="1">
    <source>
        <dbReference type="ARBA" id="ARBA00004496"/>
    </source>
</evidence>
<keyword evidence="3 9" id="KW-0963">Cytoplasm</keyword>
<protein>
    <recommendedName>
        <fullName evidence="9 10">Pyrroline-5-carboxylate reductase</fullName>
        <shortName evidence="9">P5C reductase</shortName>
        <shortName evidence="9">P5CR</shortName>
        <ecNumber evidence="9 10">1.5.1.2</ecNumber>
    </recommendedName>
    <alternativeName>
        <fullName evidence="9">PCA reductase</fullName>
    </alternativeName>
</protein>
<organism evidence="15 16">
    <name type="scientific">Candidatus Eubacterium faecipullorum</name>
    <dbReference type="NCBI Taxonomy" id="2838571"/>
    <lineage>
        <taxon>Bacteria</taxon>
        <taxon>Bacillati</taxon>
        <taxon>Bacillota</taxon>
        <taxon>Clostridia</taxon>
        <taxon>Eubacteriales</taxon>
        <taxon>Eubacteriaceae</taxon>
        <taxon>Eubacterium</taxon>
    </lineage>
</organism>
<comment type="function">
    <text evidence="8 9">Catalyzes the reduction of 1-pyrroline-5-carboxylate (PCA) to L-proline.</text>
</comment>
<dbReference type="EC" id="1.5.1.2" evidence="9 10"/>
<dbReference type="SUPFAM" id="SSF51735">
    <property type="entry name" value="NAD(P)-binding Rossmann-fold domains"/>
    <property type="match status" value="1"/>
</dbReference>
<dbReference type="HAMAP" id="MF_01925">
    <property type="entry name" value="P5C_reductase"/>
    <property type="match status" value="1"/>
</dbReference>
<dbReference type="Gene3D" id="3.40.50.720">
    <property type="entry name" value="NAD(P)-binding Rossmann-like Domain"/>
    <property type="match status" value="1"/>
</dbReference>
<name>A0A9D1RD68_9FIRM</name>